<dbReference type="CDD" id="cd14011">
    <property type="entry name" value="PK_SCY1_like"/>
    <property type="match status" value="1"/>
</dbReference>
<evidence type="ECO:0000259" key="3">
    <source>
        <dbReference type="PROSITE" id="PS50011"/>
    </source>
</evidence>
<sequence length="820" mass="91930">MDYLSRIKSTVVDTVSNLSSVLTGNPLSGQYEIGSYLGSYGPGLHWKMFDAIKRSTREEACVFLLEKKSLDRYSKSERDYVLNFLKQGVAQLTRLRHPAVLTVSHPLEESREAFAFATEACFCSLANVVKCDRPGSPSVDLPEAVKEYKLHEVEIKYGLAQVAEALAFLHQAKRVHGNICPEMIVINKKGAWKLAGFDLCVTLTGDNARYDFDTTSPQACQPNYDFIAPECANDHSCTPSSDMYSLGVLVFSVHSNGSTPYSTRNNFQTLKACLDQMKTFPKSKLQGLPKGAQDHVRLLLSYNSKLRPDAHEFLKLPYLEDIGVKTLRDLDNLYQLDKVAKSYIFKGLPPVIEKLPKRMSLYRVLPCLAAEYVNPEMVPFILPSVLLIIEMTTKEEFVASILPDMQRVFTYTQPVHIMYLLLQKMDLLISKCPPEAVRDHLLPMVYRSLECNSQQIQELCLGTLPDFCHLVEYGSMKNSLLPKVKKLCVVTSLTSTRVKCLVCLGKILEHLDKWVALDDVIAWLPEIKSRDSAVLMAIIGIYKVALHHSKLGITKEILACKVIPFLVPLVIEGSLNLSQFNQVVSLIKEMLAQVENEHRTKLEQTDTSREDQANSSATSPINSPNADELFAELSSDTNPTSRSKVVSNKTLSLEDKQRMVQQEDAMSMLVNQAPLTPDLGLQAKPQSESRFAAQNSKTAAKDLTSSLINSNMISLQNKTNNLRPRQQTQQRQQQQSFQPNYNIDTQTLMSPTSPTNSWSKTESWSVSGNNSTSKQSSTNWDDNWGDWSSPAGNKSTLDLSEFDTLTLESKKNDILRRNKS</sequence>
<dbReference type="Gene3D" id="1.10.510.10">
    <property type="entry name" value="Transferase(Phosphotransferase) domain 1"/>
    <property type="match status" value="1"/>
</dbReference>
<evidence type="ECO:0000313" key="4">
    <source>
        <dbReference type="Proteomes" id="UP000694867"/>
    </source>
</evidence>
<evidence type="ECO:0000256" key="1">
    <source>
        <dbReference type="ARBA" id="ARBA00038349"/>
    </source>
</evidence>
<dbReference type="InterPro" id="IPR000719">
    <property type="entry name" value="Prot_kinase_dom"/>
</dbReference>
<dbReference type="InterPro" id="IPR011989">
    <property type="entry name" value="ARM-like"/>
</dbReference>
<feature type="compositionally biased region" description="Polar residues" evidence="2">
    <location>
        <begin position="739"/>
        <end position="781"/>
    </location>
</feature>
<dbReference type="Proteomes" id="UP000694867">
    <property type="component" value="Unplaced"/>
</dbReference>
<dbReference type="Pfam" id="PF00069">
    <property type="entry name" value="Pkinase"/>
    <property type="match status" value="1"/>
</dbReference>
<keyword evidence="4" id="KW-1185">Reference proteome</keyword>
<dbReference type="SUPFAM" id="SSF56112">
    <property type="entry name" value="Protein kinase-like (PK-like)"/>
    <property type="match status" value="1"/>
</dbReference>
<dbReference type="InterPro" id="IPR016024">
    <property type="entry name" value="ARM-type_fold"/>
</dbReference>
<dbReference type="PROSITE" id="PS50011">
    <property type="entry name" value="PROTEIN_KINASE_DOM"/>
    <property type="match status" value="1"/>
</dbReference>
<dbReference type="GO" id="GO:0004672">
    <property type="term" value="F:protein kinase activity"/>
    <property type="evidence" value="ECO:0007669"/>
    <property type="project" value="InterPro"/>
</dbReference>
<dbReference type="PANTHER" id="PTHR12984:SF6">
    <property type="entry name" value="SCY1-LIKE PROTEIN 2"/>
    <property type="match status" value="1"/>
</dbReference>
<dbReference type="Gene3D" id="3.30.200.20">
    <property type="entry name" value="Phosphorylase Kinase, domain 1"/>
    <property type="match status" value="1"/>
</dbReference>
<reference evidence="5" key="1">
    <citation type="submission" date="2025-08" db="UniProtKB">
        <authorList>
            <consortium name="RefSeq"/>
        </authorList>
    </citation>
    <scope>IDENTIFICATION</scope>
</reference>
<proteinExistence type="inferred from homology"/>
<dbReference type="Gene3D" id="1.25.10.10">
    <property type="entry name" value="Leucine-rich Repeat Variant"/>
    <property type="match status" value="1"/>
</dbReference>
<dbReference type="InterPro" id="IPR011009">
    <property type="entry name" value="Kinase-like_dom_sf"/>
</dbReference>
<dbReference type="InterPro" id="IPR051177">
    <property type="entry name" value="CIK-Related_Protein"/>
</dbReference>
<evidence type="ECO:0000256" key="2">
    <source>
        <dbReference type="SAM" id="MobiDB-lite"/>
    </source>
</evidence>
<comment type="similarity">
    <text evidence="1">Belongs to the protein kinase superfamily.</text>
</comment>
<evidence type="ECO:0000313" key="5">
    <source>
        <dbReference type="RefSeq" id="XP_003743498.1"/>
    </source>
</evidence>
<gene>
    <name evidence="5" type="primary">LOC100904513</name>
</gene>
<feature type="compositionally biased region" description="Polar residues" evidence="2">
    <location>
        <begin position="613"/>
        <end position="625"/>
    </location>
</feature>
<organism evidence="4 5">
    <name type="scientific">Galendromus occidentalis</name>
    <name type="common">western predatory mite</name>
    <dbReference type="NCBI Taxonomy" id="34638"/>
    <lineage>
        <taxon>Eukaryota</taxon>
        <taxon>Metazoa</taxon>
        <taxon>Ecdysozoa</taxon>
        <taxon>Arthropoda</taxon>
        <taxon>Chelicerata</taxon>
        <taxon>Arachnida</taxon>
        <taxon>Acari</taxon>
        <taxon>Parasitiformes</taxon>
        <taxon>Mesostigmata</taxon>
        <taxon>Gamasina</taxon>
        <taxon>Phytoseioidea</taxon>
        <taxon>Phytoseiidae</taxon>
        <taxon>Typhlodrominae</taxon>
        <taxon>Galendromus</taxon>
    </lineage>
</organism>
<name>A0AAJ6VY08_9ACAR</name>
<protein>
    <submittedName>
        <fullName evidence="5">SCY1-like protein 2</fullName>
    </submittedName>
</protein>
<dbReference type="KEGG" id="goe:100904513"/>
<accession>A0AAJ6VY08</accession>
<dbReference type="RefSeq" id="XP_003743498.1">
    <property type="nucleotide sequence ID" value="XM_003743450.2"/>
</dbReference>
<feature type="region of interest" description="Disordered" evidence="2">
    <location>
        <begin position="598"/>
        <end position="625"/>
    </location>
</feature>
<dbReference type="PANTHER" id="PTHR12984">
    <property type="entry name" value="SCY1-RELATED S/T PROTEIN KINASE-LIKE"/>
    <property type="match status" value="1"/>
</dbReference>
<dbReference type="GO" id="GO:0005524">
    <property type="term" value="F:ATP binding"/>
    <property type="evidence" value="ECO:0007669"/>
    <property type="project" value="InterPro"/>
</dbReference>
<dbReference type="GeneID" id="100904513"/>
<feature type="compositionally biased region" description="Basic and acidic residues" evidence="2">
    <location>
        <begin position="598"/>
        <end position="612"/>
    </location>
</feature>
<dbReference type="AlphaFoldDB" id="A0AAJ6VY08"/>
<dbReference type="SUPFAM" id="SSF48371">
    <property type="entry name" value="ARM repeat"/>
    <property type="match status" value="1"/>
</dbReference>
<feature type="domain" description="Protein kinase" evidence="3">
    <location>
        <begin position="31"/>
        <end position="319"/>
    </location>
</feature>
<feature type="compositionally biased region" description="Low complexity" evidence="2">
    <location>
        <begin position="726"/>
        <end position="738"/>
    </location>
</feature>
<feature type="region of interest" description="Disordered" evidence="2">
    <location>
        <begin position="722"/>
        <end position="796"/>
    </location>
</feature>